<dbReference type="PANTHER" id="PTHR23504:SF6">
    <property type="entry name" value="MULTIDRUG TRANSPORTER, PUTATIVE (AFU_ORTHOLOGUE AFUA_4G08740)-RELATED"/>
    <property type="match status" value="1"/>
</dbReference>
<keyword evidence="4 7" id="KW-1133">Transmembrane helix</keyword>
<feature type="transmembrane region" description="Helical" evidence="7">
    <location>
        <begin position="440"/>
        <end position="466"/>
    </location>
</feature>
<evidence type="ECO:0000256" key="7">
    <source>
        <dbReference type="SAM" id="Phobius"/>
    </source>
</evidence>
<dbReference type="InterPro" id="IPR011701">
    <property type="entry name" value="MFS"/>
</dbReference>
<dbReference type="AlphaFoldDB" id="A0A3M9YB56"/>
<comment type="caution">
    <text evidence="9">The sequence shown here is derived from an EMBL/GenBank/DDBJ whole genome shotgun (WGS) entry which is preliminary data.</text>
</comment>
<comment type="subcellular location">
    <subcellularLocation>
        <location evidence="1">Membrane</location>
        <topology evidence="1">Multi-pass membrane protein</topology>
    </subcellularLocation>
</comment>
<dbReference type="GeneID" id="39610589"/>
<dbReference type="EMBL" id="RBVV01000051">
    <property type="protein sequence ID" value="RNJ56768.1"/>
    <property type="molecule type" value="Genomic_DNA"/>
</dbReference>
<feature type="transmembrane region" description="Helical" evidence="7">
    <location>
        <begin position="396"/>
        <end position="420"/>
    </location>
</feature>
<feature type="transmembrane region" description="Helical" evidence="7">
    <location>
        <begin position="212"/>
        <end position="235"/>
    </location>
</feature>
<evidence type="ECO:0000256" key="2">
    <source>
        <dbReference type="ARBA" id="ARBA00022448"/>
    </source>
</evidence>
<feature type="region of interest" description="Disordered" evidence="6">
    <location>
        <begin position="507"/>
        <end position="527"/>
    </location>
</feature>
<sequence length="643" mass="69088">MATSHTAYDRVPCRRDPDSDSEKEDSDDETIQQQLDETLRDPGTGVVPTSAPDPSPAPRVVGPPDGPSKPVAWRDLPRKNQLLVITLARLSEPLVHTSLTAYMFYQLKWFDPSLSDAVIASQAGVLHASFTAAQFTTALLWGRLADSPVFGRKMVILCGLGGTCVSAIGFGFSTTFTQALCFRLLGGVTNGNVGVMRTMISEIIRDKKYQSRAFLILPMTFNVGVIIGPILGGLLSDPAGSYPSVFGQVEFFKKYPYAAPNLVSAVFLFTAMSSIWLFLEETLDALHDHGPDAGIRFRLALTAWSRRLLARLRRARSTAGYRPLHSHSRNHSTLSDMDTDTDVELEPDSPLGSHHDHSHGPLSPPPPPPPPPPRRQRPRPRYTARLPFRRLFTRNVLFTFTSHFLLALHVGTFNSLWFVFLSTPVSTGPATPPWRFTGGLGLPPSSIGFAMATLGVIGLALQLLLYPRLSARLGTLRSFRASLPFFPLAYTLVPYLALVPSSSARAPGGAGPDTGTGTSTSGDGTGTGPKTGPVIWLALAAVLALQVTGRTFALPGQTILVNNCAPHPSVLGTVHGLAQSVSSAARTVGPVLGGWAYGVGLEAGVVGAVWWGLAAFAVLGFVASWFLREGDGHEIWLEGDEED</sequence>
<feature type="region of interest" description="Disordered" evidence="6">
    <location>
        <begin position="321"/>
        <end position="381"/>
    </location>
</feature>
<evidence type="ECO:0000256" key="5">
    <source>
        <dbReference type="ARBA" id="ARBA00023136"/>
    </source>
</evidence>
<evidence type="ECO:0000256" key="3">
    <source>
        <dbReference type="ARBA" id="ARBA00022692"/>
    </source>
</evidence>
<evidence type="ECO:0000313" key="9">
    <source>
        <dbReference type="EMBL" id="RNJ56768.1"/>
    </source>
</evidence>
<dbReference type="PROSITE" id="PS50850">
    <property type="entry name" value="MFS"/>
    <property type="match status" value="1"/>
</dbReference>
<dbReference type="RefSeq" id="XP_028494926.1">
    <property type="nucleotide sequence ID" value="XM_028641020.1"/>
</dbReference>
<evidence type="ECO:0000256" key="1">
    <source>
        <dbReference type="ARBA" id="ARBA00004141"/>
    </source>
</evidence>
<feature type="region of interest" description="Disordered" evidence="6">
    <location>
        <begin position="1"/>
        <end position="73"/>
    </location>
</feature>
<dbReference type="InterPro" id="IPR020846">
    <property type="entry name" value="MFS_dom"/>
</dbReference>
<protein>
    <recommendedName>
        <fullName evidence="8">Major facilitator superfamily (MFS) profile domain-containing protein</fullName>
    </recommendedName>
</protein>
<dbReference type="Pfam" id="PF07690">
    <property type="entry name" value="MFS_1"/>
    <property type="match status" value="1"/>
</dbReference>
<organism evidence="9 10">
    <name type="scientific">Verticillium nonalfalfae</name>
    <dbReference type="NCBI Taxonomy" id="1051616"/>
    <lineage>
        <taxon>Eukaryota</taxon>
        <taxon>Fungi</taxon>
        <taxon>Dikarya</taxon>
        <taxon>Ascomycota</taxon>
        <taxon>Pezizomycotina</taxon>
        <taxon>Sordariomycetes</taxon>
        <taxon>Hypocreomycetidae</taxon>
        <taxon>Glomerellales</taxon>
        <taxon>Plectosphaerellaceae</taxon>
        <taxon>Verticillium</taxon>
    </lineage>
</organism>
<dbReference type="GO" id="GO:0022857">
    <property type="term" value="F:transmembrane transporter activity"/>
    <property type="evidence" value="ECO:0007669"/>
    <property type="project" value="InterPro"/>
</dbReference>
<dbReference type="Proteomes" id="UP000267145">
    <property type="component" value="Unassembled WGS sequence"/>
</dbReference>
<feature type="compositionally biased region" description="Acidic residues" evidence="6">
    <location>
        <begin position="21"/>
        <end position="30"/>
    </location>
</feature>
<evidence type="ECO:0000256" key="4">
    <source>
        <dbReference type="ARBA" id="ARBA00022989"/>
    </source>
</evidence>
<reference evidence="9 10" key="1">
    <citation type="submission" date="2018-10" db="EMBL/GenBank/DDBJ databases">
        <title>Genome sequence of Verticillium nonalfalfae VnAa140.</title>
        <authorList>
            <person name="Stajich J.E."/>
            <person name="Kasson M.T."/>
        </authorList>
    </citation>
    <scope>NUCLEOTIDE SEQUENCE [LARGE SCALE GENOMIC DNA]</scope>
    <source>
        <strain evidence="9 10">VnAa140</strain>
    </source>
</reference>
<gene>
    <name evidence="9" type="ORF">D7B24_006900</name>
</gene>
<feature type="transmembrane region" description="Helical" evidence="7">
    <location>
        <begin position="255"/>
        <end position="279"/>
    </location>
</feature>
<dbReference type="GO" id="GO:0016020">
    <property type="term" value="C:membrane"/>
    <property type="evidence" value="ECO:0007669"/>
    <property type="project" value="UniProtKB-SubCell"/>
</dbReference>
<feature type="compositionally biased region" description="Pro residues" evidence="6">
    <location>
        <begin position="362"/>
        <end position="373"/>
    </location>
</feature>
<keyword evidence="2" id="KW-0813">Transport</keyword>
<feature type="compositionally biased region" description="Acidic residues" evidence="6">
    <location>
        <begin position="337"/>
        <end position="347"/>
    </location>
</feature>
<dbReference type="Gene3D" id="1.20.1250.20">
    <property type="entry name" value="MFS general substrate transporter like domains"/>
    <property type="match status" value="2"/>
</dbReference>
<keyword evidence="5 7" id="KW-0472">Membrane</keyword>
<evidence type="ECO:0000259" key="8">
    <source>
        <dbReference type="PROSITE" id="PS50850"/>
    </source>
</evidence>
<feature type="compositionally biased region" description="Basic and acidic residues" evidence="6">
    <location>
        <begin position="7"/>
        <end position="20"/>
    </location>
</feature>
<name>A0A3M9YB56_9PEZI</name>
<dbReference type="PANTHER" id="PTHR23504">
    <property type="entry name" value="MAJOR FACILITATOR SUPERFAMILY DOMAIN-CONTAINING PROTEIN 10"/>
    <property type="match status" value="1"/>
</dbReference>
<evidence type="ECO:0000256" key="6">
    <source>
        <dbReference type="SAM" id="MobiDB-lite"/>
    </source>
</evidence>
<keyword evidence="10" id="KW-1185">Reference proteome</keyword>
<feature type="transmembrane region" description="Helical" evidence="7">
    <location>
        <begin position="608"/>
        <end position="627"/>
    </location>
</feature>
<accession>A0A3M9YB56</accession>
<feature type="domain" description="Major facilitator superfamily (MFS) profile" evidence="8">
    <location>
        <begin position="81"/>
        <end position="632"/>
    </location>
</feature>
<proteinExistence type="predicted"/>
<dbReference type="SUPFAM" id="SSF103473">
    <property type="entry name" value="MFS general substrate transporter"/>
    <property type="match status" value="1"/>
</dbReference>
<keyword evidence="3 7" id="KW-0812">Transmembrane</keyword>
<evidence type="ECO:0000313" key="10">
    <source>
        <dbReference type="Proteomes" id="UP000267145"/>
    </source>
</evidence>
<dbReference type="InterPro" id="IPR036259">
    <property type="entry name" value="MFS_trans_sf"/>
</dbReference>
<feature type="transmembrane region" description="Helical" evidence="7">
    <location>
        <begin position="478"/>
        <end position="498"/>
    </location>
</feature>